<evidence type="ECO:0000313" key="2">
    <source>
        <dbReference type="EMBL" id="MSU83446.1"/>
    </source>
</evidence>
<dbReference type="RefSeq" id="WP_154581574.1">
    <property type="nucleotide sequence ID" value="NZ_VULP01000048.1"/>
</dbReference>
<reference evidence="2 3" key="1">
    <citation type="submission" date="2019-08" db="EMBL/GenBank/DDBJ databases">
        <title>In-depth cultivation of the pig gut microbiome towards novel bacterial diversity and tailored functional studies.</title>
        <authorList>
            <person name="Wylensek D."/>
            <person name="Hitch T.C.A."/>
            <person name="Clavel T."/>
        </authorList>
    </citation>
    <scope>NUCLEOTIDE SEQUENCE [LARGE SCALE GENOMIC DNA]</scope>
    <source>
        <strain evidence="2 3">BSM-383-APC-4H</strain>
    </source>
</reference>
<organism evidence="2 3">
    <name type="scientific">Anaerobutyricum soehngenii</name>
    <dbReference type="NCBI Taxonomy" id="105843"/>
    <lineage>
        <taxon>Bacteria</taxon>
        <taxon>Bacillati</taxon>
        <taxon>Bacillota</taxon>
        <taxon>Clostridia</taxon>
        <taxon>Lachnospirales</taxon>
        <taxon>Lachnospiraceae</taxon>
        <taxon>Anaerobutyricum</taxon>
    </lineage>
</organism>
<evidence type="ECO:0000313" key="3">
    <source>
        <dbReference type="Proteomes" id="UP000433359"/>
    </source>
</evidence>
<accession>A0A6N7Y5M4</accession>
<feature type="region of interest" description="Disordered" evidence="1">
    <location>
        <begin position="50"/>
        <end position="75"/>
    </location>
</feature>
<name>A0A6N7Y5M4_9FIRM</name>
<evidence type="ECO:0000256" key="1">
    <source>
        <dbReference type="SAM" id="MobiDB-lite"/>
    </source>
</evidence>
<feature type="compositionally biased region" description="Basic and acidic residues" evidence="1">
    <location>
        <begin position="56"/>
        <end position="71"/>
    </location>
</feature>
<dbReference type="AlphaFoldDB" id="A0A6N7Y5M4"/>
<dbReference type="EMBL" id="VULP01000048">
    <property type="protein sequence ID" value="MSU83446.1"/>
    <property type="molecule type" value="Genomic_DNA"/>
</dbReference>
<dbReference type="Proteomes" id="UP000433359">
    <property type="component" value="Unassembled WGS sequence"/>
</dbReference>
<sequence length="401" mass="48704">MTFNMWIKKQKDIYGELQNQQYDSPKKQWEFFDNRINCVLGTARHSEQSYEGMFQENKDSRNNSKKEEEAKRGRKHLDEDIEFGEEEQKFFRKIFEMFPTSEKLTLIEEDKWEEFNIEDRLELFNIAVDMLENNGYWFPLSFGNWDLCNQWAGGKYQCKEDELEAKLFFPHMYRIKSKLIELKGEMLQYSELNKDKLIDEEKKFEQDLDRYLSILDSRATEMSFIQRVNKKIAKIQQLRCGLFREERLREETDEREIITEEDRYFEAGLDRYLNWLDEDKNGIDYARRIINKIEYIEKMWSIYDVRYSSAQINKNLDISELKITIPEVILEANEDIYNRYCKLGEKMEQDSKEDDVFEEKLKEYIELLRKAGERQRFGKEYIEETAKKYAKKFNKNVNIKN</sequence>
<comment type="caution">
    <text evidence="2">The sequence shown here is derived from an EMBL/GenBank/DDBJ whole genome shotgun (WGS) entry which is preliminary data.</text>
</comment>
<proteinExistence type="predicted"/>
<gene>
    <name evidence="2" type="ORF">FYJ25_14200</name>
</gene>
<protein>
    <submittedName>
        <fullName evidence="2">Uncharacterized protein</fullName>
    </submittedName>
</protein>